<accession>A0A9D4FED3</accession>
<organism evidence="2 3">
    <name type="scientific">Dreissena polymorpha</name>
    <name type="common">Zebra mussel</name>
    <name type="synonym">Mytilus polymorpha</name>
    <dbReference type="NCBI Taxonomy" id="45954"/>
    <lineage>
        <taxon>Eukaryota</taxon>
        <taxon>Metazoa</taxon>
        <taxon>Spiralia</taxon>
        <taxon>Lophotrochozoa</taxon>
        <taxon>Mollusca</taxon>
        <taxon>Bivalvia</taxon>
        <taxon>Autobranchia</taxon>
        <taxon>Heteroconchia</taxon>
        <taxon>Euheterodonta</taxon>
        <taxon>Imparidentia</taxon>
        <taxon>Neoheterodontei</taxon>
        <taxon>Myida</taxon>
        <taxon>Dreissenoidea</taxon>
        <taxon>Dreissenidae</taxon>
        <taxon>Dreissena</taxon>
    </lineage>
</organism>
<reference evidence="2" key="1">
    <citation type="journal article" date="2019" name="bioRxiv">
        <title>The Genome of the Zebra Mussel, Dreissena polymorpha: A Resource for Invasive Species Research.</title>
        <authorList>
            <person name="McCartney M.A."/>
            <person name="Auch B."/>
            <person name="Kono T."/>
            <person name="Mallez S."/>
            <person name="Zhang Y."/>
            <person name="Obille A."/>
            <person name="Becker A."/>
            <person name="Abrahante J.E."/>
            <person name="Garbe J."/>
            <person name="Badalamenti J.P."/>
            <person name="Herman A."/>
            <person name="Mangelson H."/>
            <person name="Liachko I."/>
            <person name="Sullivan S."/>
            <person name="Sone E.D."/>
            <person name="Koren S."/>
            <person name="Silverstein K.A.T."/>
            <person name="Beckman K.B."/>
            <person name="Gohl D.M."/>
        </authorList>
    </citation>
    <scope>NUCLEOTIDE SEQUENCE</scope>
    <source>
        <strain evidence="2">Duluth1</strain>
        <tissue evidence="2">Whole animal</tissue>
    </source>
</reference>
<reference evidence="2" key="2">
    <citation type="submission" date="2020-11" db="EMBL/GenBank/DDBJ databases">
        <authorList>
            <person name="McCartney M.A."/>
            <person name="Auch B."/>
            <person name="Kono T."/>
            <person name="Mallez S."/>
            <person name="Becker A."/>
            <person name="Gohl D.M."/>
            <person name="Silverstein K.A.T."/>
            <person name="Koren S."/>
            <person name="Bechman K.B."/>
            <person name="Herman A."/>
            <person name="Abrahante J.E."/>
            <person name="Garbe J."/>
        </authorList>
    </citation>
    <scope>NUCLEOTIDE SEQUENCE</scope>
    <source>
        <strain evidence="2">Duluth1</strain>
        <tissue evidence="2">Whole animal</tissue>
    </source>
</reference>
<evidence type="ECO:0000313" key="2">
    <source>
        <dbReference type="EMBL" id="KAH3797469.1"/>
    </source>
</evidence>
<keyword evidence="1" id="KW-0472">Membrane</keyword>
<name>A0A9D4FED3_DREPO</name>
<dbReference type="Proteomes" id="UP000828390">
    <property type="component" value="Unassembled WGS sequence"/>
</dbReference>
<comment type="caution">
    <text evidence="2">The sequence shown here is derived from an EMBL/GenBank/DDBJ whole genome shotgun (WGS) entry which is preliminary data.</text>
</comment>
<keyword evidence="3" id="KW-1185">Reference proteome</keyword>
<feature type="transmembrane region" description="Helical" evidence="1">
    <location>
        <begin position="21"/>
        <end position="48"/>
    </location>
</feature>
<dbReference type="AlphaFoldDB" id="A0A9D4FED3"/>
<evidence type="ECO:0000313" key="3">
    <source>
        <dbReference type="Proteomes" id="UP000828390"/>
    </source>
</evidence>
<proteinExistence type="predicted"/>
<gene>
    <name evidence="2" type="ORF">DPMN_151050</name>
</gene>
<evidence type="ECO:0000256" key="1">
    <source>
        <dbReference type="SAM" id="Phobius"/>
    </source>
</evidence>
<protein>
    <submittedName>
        <fullName evidence="2">Uncharacterized protein</fullName>
    </submittedName>
</protein>
<sequence length="92" mass="10295">MVIMSFIVVVVMDKLSCQSSYVVLTLLTEVIIMITREVKVLALVALVVLDNMNVFIVEMADVIVAMIMVVIVVVKMQLYLNNKICSAYINLL</sequence>
<keyword evidence="1" id="KW-0812">Transmembrane</keyword>
<dbReference type="EMBL" id="JAIWYP010000007">
    <property type="protein sequence ID" value="KAH3797469.1"/>
    <property type="molecule type" value="Genomic_DNA"/>
</dbReference>
<keyword evidence="1" id="KW-1133">Transmembrane helix</keyword>
<feature type="transmembrane region" description="Helical" evidence="1">
    <location>
        <begin position="54"/>
        <end position="74"/>
    </location>
</feature>